<dbReference type="EMBL" id="JAPJZH010000004">
    <property type="protein sequence ID" value="MDA4845461.1"/>
    <property type="molecule type" value="Genomic_DNA"/>
</dbReference>
<gene>
    <name evidence="2" type="ORF">OOZ53_08880</name>
</gene>
<accession>A0ABT4VL67</accession>
<dbReference type="RefSeq" id="WP_271089085.1">
    <property type="nucleotide sequence ID" value="NZ_JAPJZH010000004.1"/>
</dbReference>
<evidence type="ECO:0000313" key="3">
    <source>
        <dbReference type="Proteomes" id="UP001148313"/>
    </source>
</evidence>
<feature type="domain" description="HEPN" evidence="1">
    <location>
        <begin position="67"/>
        <end position="163"/>
    </location>
</feature>
<keyword evidence="3" id="KW-1185">Reference proteome</keyword>
<name>A0ABT4VL67_9HYPH</name>
<organism evidence="2 3">
    <name type="scientific">Hoeflea poritis</name>
    <dbReference type="NCBI Taxonomy" id="2993659"/>
    <lineage>
        <taxon>Bacteria</taxon>
        <taxon>Pseudomonadati</taxon>
        <taxon>Pseudomonadota</taxon>
        <taxon>Alphaproteobacteria</taxon>
        <taxon>Hyphomicrobiales</taxon>
        <taxon>Rhizobiaceae</taxon>
        <taxon>Hoeflea</taxon>
    </lineage>
</organism>
<dbReference type="Pfam" id="PF05168">
    <property type="entry name" value="HEPN"/>
    <property type="match status" value="1"/>
</dbReference>
<dbReference type="Gene3D" id="1.20.120.330">
    <property type="entry name" value="Nucleotidyltransferases domain 2"/>
    <property type="match status" value="1"/>
</dbReference>
<dbReference type="Proteomes" id="UP001148313">
    <property type="component" value="Unassembled WGS sequence"/>
</dbReference>
<comment type="caution">
    <text evidence="2">The sequence shown here is derived from an EMBL/GenBank/DDBJ whole genome shotgun (WGS) entry which is preliminary data.</text>
</comment>
<evidence type="ECO:0000259" key="1">
    <source>
        <dbReference type="Pfam" id="PF05168"/>
    </source>
</evidence>
<dbReference type="InterPro" id="IPR007842">
    <property type="entry name" value="HEPN_dom"/>
</dbReference>
<protein>
    <submittedName>
        <fullName evidence="2">HEPN domain-containing protein</fullName>
    </submittedName>
</protein>
<proteinExistence type="predicted"/>
<dbReference type="SUPFAM" id="SSF81593">
    <property type="entry name" value="Nucleotidyltransferase substrate binding subunit/domain"/>
    <property type="match status" value="1"/>
</dbReference>
<sequence>MAITTQAQFFLNAYRILERNEAALQAEQKRRAQRQNLDHSDSPSVDQVCYATDEHIGVSDFVCLAFSVELFVKAVFEALGRRQRGHNIRELFEKLPPDVQTKIAEIHMRNIYHWTLDDYKDQMDVISKGFEEFRYSHEHKELFYHKGFALKMIDAVRQVIDDIRAQKQ</sequence>
<evidence type="ECO:0000313" key="2">
    <source>
        <dbReference type="EMBL" id="MDA4845461.1"/>
    </source>
</evidence>
<reference evidence="2" key="1">
    <citation type="submission" date="2022-11" db="EMBL/GenBank/DDBJ databases">
        <title>Hoeflea poritis sp. nov., isolated from scleractinian coral Porites lutea.</title>
        <authorList>
            <person name="Zhang G."/>
            <person name="Wei Q."/>
            <person name="Cai L."/>
        </authorList>
    </citation>
    <scope>NUCLEOTIDE SEQUENCE</scope>
    <source>
        <strain evidence="2">E7-10</strain>
    </source>
</reference>